<organism evidence="1 2">
    <name type="scientific">Flavobacterium cyanobacteriorum</name>
    <dbReference type="NCBI Taxonomy" id="2022802"/>
    <lineage>
        <taxon>Bacteria</taxon>
        <taxon>Pseudomonadati</taxon>
        <taxon>Bacteroidota</taxon>
        <taxon>Flavobacteriia</taxon>
        <taxon>Flavobacteriales</taxon>
        <taxon>Flavobacteriaceae</taxon>
        <taxon>Flavobacterium</taxon>
    </lineage>
</organism>
<dbReference type="OrthoDB" id="1356475at2"/>
<dbReference type="RefSeq" id="WP_094415823.1">
    <property type="nucleotide sequence ID" value="NZ_NOXV01000293.1"/>
</dbReference>
<evidence type="ECO:0000313" key="2">
    <source>
        <dbReference type="Proteomes" id="UP000216605"/>
    </source>
</evidence>
<evidence type="ECO:0000313" key="1">
    <source>
        <dbReference type="EMBL" id="OYQ34432.1"/>
    </source>
</evidence>
<protein>
    <submittedName>
        <fullName evidence="1">Uncharacterized protein</fullName>
    </submittedName>
</protein>
<dbReference type="EMBL" id="NOXV01000293">
    <property type="protein sequence ID" value="OYQ34432.1"/>
    <property type="molecule type" value="Genomic_DNA"/>
</dbReference>
<proteinExistence type="predicted"/>
<keyword evidence="2" id="KW-1185">Reference proteome</keyword>
<reference evidence="1 2" key="1">
    <citation type="submission" date="2017-07" db="EMBL/GenBank/DDBJ databases">
        <title>Flavobacterium cyanobacteriorum sp. nov., isolated from cyanobacterial aggregates in a eutrophic lake.</title>
        <authorList>
            <person name="Cai H."/>
        </authorList>
    </citation>
    <scope>NUCLEOTIDE SEQUENCE [LARGE SCALE GENOMIC DNA]</scope>
    <source>
        <strain evidence="1 2">TH021</strain>
    </source>
</reference>
<dbReference type="AlphaFoldDB" id="A0A255YZ10"/>
<comment type="caution">
    <text evidence="1">The sequence shown here is derived from an EMBL/GenBank/DDBJ whole genome shotgun (WGS) entry which is preliminary data.</text>
</comment>
<dbReference type="Proteomes" id="UP000216605">
    <property type="component" value="Unassembled WGS sequence"/>
</dbReference>
<accession>A0A255YZ10</accession>
<sequence length="125" mass="14845">MFNNVFFQYQIISRMLRLLPRRSRSLRLVYFQHSLSSDEKFVIVRYRFSNAAYYKVGNIRLLSRSIKIGVTETEQNISMTVYGFFRKTAYILTVKKNDVYLTRVAKNSITPANYENNYPHIMLPV</sequence>
<gene>
    <name evidence="1" type="ORF">CHU92_11815</name>
</gene>
<name>A0A255YZ10_9FLAO</name>